<dbReference type="HOGENOM" id="CLU_149134_0_0_0"/>
<dbReference type="AlphaFoldDB" id="H0UQ48"/>
<protein>
    <submittedName>
        <fullName evidence="1">Uncharacterized protein</fullName>
    </submittedName>
</protein>
<name>H0UQ48_9BACT</name>
<dbReference type="STRING" id="926567.TheveDRAFT_0516"/>
<accession>H0UQ48</accession>
<dbReference type="EMBL" id="CM001377">
    <property type="protein sequence ID" value="EHM09677.1"/>
    <property type="molecule type" value="Genomic_DNA"/>
</dbReference>
<proteinExistence type="predicted"/>
<sequence length="148" mass="15518">MIGKTVNKKRLAKWLVSGGLVLALGIPAFAIDLGSIIGVVGGGFLVSAVAEPLNKFINTITFNKGLENQSSTKVVPIVSIGDGTRIGAAQVSGPSGAVNRTKAVAQLETSFQDKLRVKVLIPIDSENPLQQFRRVQGVGVSAIIDLRL</sequence>
<gene>
    <name evidence="1" type="ORF">TheveDRAFT_0516</name>
</gene>
<organism evidence="1 2">
    <name type="scientific">Thermanaerovibrio velox DSM 12556</name>
    <dbReference type="NCBI Taxonomy" id="926567"/>
    <lineage>
        <taxon>Bacteria</taxon>
        <taxon>Thermotogati</taxon>
        <taxon>Synergistota</taxon>
        <taxon>Synergistia</taxon>
        <taxon>Synergistales</taxon>
        <taxon>Synergistaceae</taxon>
        <taxon>Thermanaerovibrio</taxon>
    </lineage>
</organism>
<evidence type="ECO:0000313" key="1">
    <source>
        <dbReference type="EMBL" id="EHM09677.1"/>
    </source>
</evidence>
<reference evidence="1 2" key="1">
    <citation type="submission" date="2011-10" db="EMBL/GenBank/DDBJ databases">
        <title>The Noncontiguous Finished genome of Thermanaerovibrio velox DSM 12556.</title>
        <authorList>
            <consortium name="US DOE Joint Genome Institute (JGI-PGF)"/>
            <person name="Lucas S."/>
            <person name="Copeland A."/>
            <person name="Lapidus A."/>
            <person name="Glavina del Rio T."/>
            <person name="Dalin E."/>
            <person name="Tice H."/>
            <person name="Bruce D."/>
            <person name="Goodwin L."/>
            <person name="Pitluck S."/>
            <person name="Peters L."/>
            <person name="Mikhailova N."/>
            <person name="Teshima H."/>
            <person name="Kyrpides N."/>
            <person name="Mavromatis K."/>
            <person name="Ivanova N."/>
            <person name="Markowitz V."/>
            <person name="Cheng J.-F."/>
            <person name="Hugenholtz P."/>
            <person name="Woyke T."/>
            <person name="Wu D."/>
            <person name="Spring S."/>
            <person name="Brambilla E.-M."/>
            <person name="Klenk H.-P."/>
            <person name="Eisen J.A."/>
        </authorList>
    </citation>
    <scope>NUCLEOTIDE SEQUENCE [LARGE SCALE GENOMIC DNA]</scope>
    <source>
        <strain evidence="1 2">DSM 12556</strain>
    </source>
</reference>
<keyword evidence="2" id="KW-1185">Reference proteome</keyword>
<dbReference type="RefSeq" id="WP_006583171.1">
    <property type="nucleotide sequence ID" value="NZ_CM001377.1"/>
</dbReference>
<dbReference type="eggNOG" id="ENOG502ZX5H">
    <property type="taxonomic scope" value="Bacteria"/>
</dbReference>
<evidence type="ECO:0000313" key="2">
    <source>
        <dbReference type="Proteomes" id="UP000005730"/>
    </source>
</evidence>
<dbReference type="Proteomes" id="UP000005730">
    <property type="component" value="Chromosome"/>
</dbReference>